<sequence length="372" mass="41239">MPLGSGRTPLSPLISLPPPGTAPPGGDAPPPALDPGTYLDTANLALQISVGVVTVLTLFLALLAFLGLREMATIRRRQRELSRALAAAQETRDEIEGKLKSLHVDLEALVMTAHLFHEGQVAYAKADYDRAISSYQQALELQPDNPRIQVRFARALVNKGFNSRAERVLRAATTRDPLNADAWRALSTCRRYVNLTEAIDFAERAVDLDPKSSDNWNYLGLLLRDSERYEDALSAFGEATRVAPREPFGKFYQALILTKLQDDRAAIPVLRDAHADAETLRSARRIKEIWCMTIEWTYRRSLDTPEQEDAANKIVALLAVACHEARDRQAVLGHMTFYLAAKGIDLDAEASLQAFPEADVVSARKRVLREGN</sequence>
<evidence type="ECO:0000256" key="1">
    <source>
        <dbReference type="ARBA" id="ARBA00002550"/>
    </source>
</evidence>
<gene>
    <name evidence="7" type="ORF">GA0070617_0619</name>
</gene>
<dbReference type="Pfam" id="PF14559">
    <property type="entry name" value="TPR_19"/>
    <property type="match status" value="1"/>
</dbReference>
<reference evidence="7 8" key="1">
    <citation type="submission" date="2016-06" db="EMBL/GenBank/DDBJ databases">
        <authorList>
            <person name="Kjaerup R.B."/>
            <person name="Dalgaard T.S."/>
            <person name="Juul-Madsen H.R."/>
        </authorList>
    </citation>
    <scope>NUCLEOTIDE SEQUENCE [LARGE SCALE GENOMIC DNA]</scope>
    <source>
        <strain evidence="7 8">DSM 45577</strain>
    </source>
</reference>
<evidence type="ECO:0000313" key="8">
    <source>
        <dbReference type="Proteomes" id="UP000198937"/>
    </source>
</evidence>
<dbReference type="RefSeq" id="WP_139135560.1">
    <property type="nucleotide sequence ID" value="NZ_BMMJ01000006.1"/>
</dbReference>
<keyword evidence="6" id="KW-0472">Membrane</keyword>
<dbReference type="InterPro" id="IPR019734">
    <property type="entry name" value="TPR_rpt"/>
</dbReference>
<proteinExistence type="inferred from homology"/>
<dbReference type="PANTHER" id="PTHR23083:SF464">
    <property type="entry name" value="TETRATRICOPEPTIDE REPEAT DOMAIN 7, ISOFORM A"/>
    <property type="match status" value="1"/>
</dbReference>
<evidence type="ECO:0000256" key="4">
    <source>
        <dbReference type="SAM" id="Coils"/>
    </source>
</evidence>
<keyword evidence="4" id="KW-0175">Coiled coil</keyword>
<comment type="function">
    <text evidence="1">Involved in endocytosis.</text>
</comment>
<dbReference type="PROSITE" id="PS50293">
    <property type="entry name" value="TPR_REGION"/>
    <property type="match status" value="1"/>
</dbReference>
<comment type="similarity">
    <text evidence="2">Belongs to the YPP1 family.</text>
</comment>
<dbReference type="PROSITE" id="PS50005">
    <property type="entry name" value="TPR"/>
    <property type="match status" value="2"/>
</dbReference>
<dbReference type="AlphaFoldDB" id="A0A1C6U0Y4"/>
<dbReference type="InterPro" id="IPR011990">
    <property type="entry name" value="TPR-like_helical_dom_sf"/>
</dbReference>
<dbReference type="STRING" id="683228.GA0070617_0619"/>
<dbReference type="PANTHER" id="PTHR23083">
    <property type="entry name" value="TETRATRICOPEPTIDE REPEAT PROTEIN, TPR"/>
    <property type="match status" value="1"/>
</dbReference>
<evidence type="ECO:0000256" key="2">
    <source>
        <dbReference type="ARBA" id="ARBA00038251"/>
    </source>
</evidence>
<keyword evidence="8" id="KW-1185">Reference proteome</keyword>
<keyword evidence="3" id="KW-0802">TPR repeat</keyword>
<dbReference type="Gene3D" id="1.25.40.10">
    <property type="entry name" value="Tetratricopeptide repeat domain"/>
    <property type="match status" value="2"/>
</dbReference>
<organism evidence="7 8">
    <name type="scientific">Micromonospora yangpuensis</name>
    <dbReference type="NCBI Taxonomy" id="683228"/>
    <lineage>
        <taxon>Bacteria</taxon>
        <taxon>Bacillati</taxon>
        <taxon>Actinomycetota</taxon>
        <taxon>Actinomycetes</taxon>
        <taxon>Micromonosporales</taxon>
        <taxon>Micromonosporaceae</taxon>
        <taxon>Micromonospora</taxon>
    </lineage>
</organism>
<dbReference type="OrthoDB" id="7817412at2"/>
<dbReference type="Proteomes" id="UP000198937">
    <property type="component" value="Unassembled WGS sequence"/>
</dbReference>
<evidence type="ECO:0000256" key="5">
    <source>
        <dbReference type="SAM" id="MobiDB-lite"/>
    </source>
</evidence>
<evidence type="ECO:0000313" key="7">
    <source>
        <dbReference type="EMBL" id="SCL47558.1"/>
    </source>
</evidence>
<dbReference type="SUPFAM" id="SSF48452">
    <property type="entry name" value="TPR-like"/>
    <property type="match status" value="1"/>
</dbReference>
<keyword evidence="6" id="KW-0812">Transmembrane</keyword>
<keyword evidence="6" id="KW-1133">Transmembrane helix</keyword>
<accession>A0A1C6U0Y4</accession>
<dbReference type="InterPro" id="IPR051722">
    <property type="entry name" value="Endocytosis_PI4K-reg_protein"/>
</dbReference>
<evidence type="ECO:0000256" key="3">
    <source>
        <dbReference type="PROSITE-ProRule" id="PRU00339"/>
    </source>
</evidence>
<dbReference type="SMART" id="SM00028">
    <property type="entry name" value="TPR"/>
    <property type="match status" value="3"/>
</dbReference>
<dbReference type="Pfam" id="PF13432">
    <property type="entry name" value="TPR_16"/>
    <property type="match status" value="1"/>
</dbReference>
<feature type="transmembrane region" description="Helical" evidence="6">
    <location>
        <begin position="44"/>
        <end position="68"/>
    </location>
</feature>
<feature type="compositionally biased region" description="Pro residues" evidence="5">
    <location>
        <begin position="15"/>
        <end position="32"/>
    </location>
</feature>
<dbReference type="EMBL" id="FMIA01000002">
    <property type="protein sequence ID" value="SCL47558.1"/>
    <property type="molecule type" value="Genomic_DNA"/>
</dbReference>
<feature type="repeat" description="TPR" evidence="3">
    <location>
        <begin position="112"/>
        <end position="145"/>
    </location>
</feature>
<feature type="coiled-coil region" evidence="4">
    <location>
        <begin position="71"/>
        <end position="105"/>
    </location>
</feature>
<protein>
    <submittedName>
        <fullName evidence="7">TPR repeat-containing protein</fullName>
    </submittedName>
</protein>
<evidence type="ECO:0000256" key="6">
    <source>
        <dbReference type="SAM" id="Phobius"/>
    </source>
</evidence>
<feature type="repeat" description="TPR" evidence="3">
    <location>
        <begin position="213"/>
        <end position="246"/>
    </location>
</feature>
<feature type="region of interest" description="Disordered" evidence="5">
    <location>
        <begin position="1"/>
        <end position="32"/>
    </location>
</feature>
<name>A0A1C6U0Y4_9ACTN</name>